<dbReference type="PROSITE" id="PS51257">
    <property type="entry name" value="PROKAR_LIPOPROTEIN"/>
    <property type="match status" value="1"/>
</dbReference>
<dbReference type="InterPro" id="IPR032675">
    <property type="entry name" value="LRR_dom_sf"/>
</dbReference>
<evidence type="ECO:0000256" key="5">
    <source>
        <dbReference type="ARBA" id="ARBA00048679"/>
    </source>
</evidence>
<evidence type="ECO:0000256" key="1">
    <source>
        <dbReference type="ARBA" id="ARBA00022614"/>
    </source>
</evidence>
<feature type="signal peptide" evidence="6">
    <location>
        <begin position="1"/>
        <end position="25"/>
    </location>
</feature>
<name>A0AA89AX37_9ASTE</name>
<comment type="catalytic activity">
    <reaction evidence="4">
        <text>L-threonyl-[protein] + ATP = O-phospho-L-threonyl-[protein] + ADP + H(+)</text>
        <dbReference type="Rhea" id="RHEA:46608"/>
        <dbReference type="Rhea" id="RHEA-COMP:11060"/>
        <dbReference type="Rhea" id="RHEA-COMP:11605"/>
        <dbReference type="ChEBI" id="CHEBI:15378"/>
        <dbReference type="ChEBI" id="CHEBI:30013"/>
        <dbReference type="ChEBI" id="CHEBI:30616"/>
        <dbReference type="ChEBI" id="CHEBI:61977"/>
        <dbReference type="ChEBI" id="CHEBI:456216"/>
        <dbReference type="EC" id="2.7.11.1"/>
    </reaction>
</comment>
<evidence type="ECO:0000259" key="7">
    <source>
        <dbReference type="Pfam" id="PF08263"/>
    </source>
</evidence>
<dbReference type="InterPro" id="IPR053213">
    <property type="entry name" value="RLP29"/>
</dbReference>
<keyword evidence="9" id="KW-1185">Reference proteome</keyword>
<comment type="catalytic activity">
    <reaction evidence="5">
        <text>L-seryl-[protein] + ATP = O-phospho-L-seryl-[protein] + ADP + H(+)</text>
        <dbReference type="Rhea" id="RHEA:17989"/>
        <dbReference type="Rhea" id="RHEA-COMP:9863"/>
        <dbReference type="Rhea" id="RHEA-COMP:11604"/>
        <dbReference type="ChEBI" id="CHEBI:15378"/>
        <dbReference type="ChEBI" id="CHEBI:29999"/>
        <dbReference type="ChEBI" id="CHEBI:30616"/>
        <dbReference type="ChEBI" id="CHEBI:83421"/>
        <dbReference type="ChEBI" id="CHEBI:456216"/>
        <dbReference type="EC" id="2.7.11.1"/>
    </reaction>
</comment>
<dbReference type="Pfam" id="PF00560">
    <property type="entry name" value="LRR_1"/>
    <property type="match status" value="3"/>
</dbReference>
<evidence type="ECO:0000256" key="2">
    <source>
        <dbReference type="ARBA" id="ARBA00022737"/>
    </source>
</evidence>
<protein>
    <recommendedName>
        <fullName evidence="7">Leucine-rich repeat-containing N-terminal plant-type domain-containing protein</fullName>
    </recommendedName>
</protein>
<dbReference type="GO" id="GO:0004674">
    <property type="term" value="F:protein serine/threonine kinase activity"/>
    <property type="evidence" value="ECO:0007669"/>
    <property type="project" value="UniProtKB-EC"/>
</dbReference>
<organism evidence="8 9">
    <name type="scientific">Escallonia herrerae</name>
    <dbReference type="NCBI Taxonomy" id="1293975"/>
    <lineage>
        <taxon>Eukaryota</taxon>
        <taxon>Viridiplantae</taxon>
        <taxon>Streptophyta</taxon>
        <taxon>Embryophyta</taxon>
        <taxon>Tracheophyta</taxon>
        <taxon>Spermatophyta</taxon>
        <taxon>Magnoliopsida</taxon>
        <taxon>eudicotyledons</taxon>
        <taxon>Gunneridae</taxon>
        <taxon>Pentapetalae</taxon>
        <taxon>asterids</taxon>
        <taxon>campanulids</taxon>
        <taxon>Escalloniales</taxon>
        <taxon>Escalloniaceae</taxon>
        <taxon>Escallonia</taxon>
    </lineage>
</organism>
<dbReference type="InterPro" id="IPR001611">
    <property type="entry name" value="Leu-rich_rpt"/>
</dbReference>
<evidence type="ECO:0000313" key="9">
    <source>
        <dbReference type="Proteomes" id="UP001188597"/>
    </source>
</evidence>
<dbReference type="Gene3D" id="3.80.10.10">
    <property type="entry name" value="Ribonuclease Inhibitor"/>
    <property type="match status" value="1"/>
</dbReference>
<evidence type="ECO:0000256" key="3">
    <source>
        <dbReference type="ARBA" id="ARBA00023170"/>
    </source>
</evidence>
<dbReference type="InterPro" id="IPR013210">
    <property type="entry name" value="LRR_N_plant-typ"/>
</dbReference>
<keyword evidence="6" id="KW-0732">Signal</keyword>
<keyword evidence="2" id="KW-0677">Repeat</keyword>
<keyword evidence="1" id="KW-0433">Leucine-rich repeat</keyword>
<dbReference type="Pfam" id="PF08263">
    <property type="entry name" value="LRRNT_2"/>
    <property type="match status" value="1"/>
</dbReference>
<keyword evidence="3" id="KW-0675">Receptor</keyword>
<dbReference type="SUPFAM" id="SSF52058">
    <property type="entry name" value="L domain-like"/>
    <property type="match status" value="1"/>
</dbReference>
<feature type="domain" description="Leucine-rich repeat-containing N-terminal plant-type" evidence="7">
    <location>
        <begin position="40"/>
        <end position="75"/>
    </location>
</feature>
<comment type="caution">
    <text evidence="8">The sequence shown here is derived from an EMBL/GenBank/DDBJ whole genome shotgun (WGS) entry which is preliminary data.</text>
</comment>
<dbReference type="Proteomes" id="UP001188597">
    <property type="component" value="Unassembled WGS sequence"/>
</dbReference>
<dbReference type="EMBL" id="JAVXUP010000981">
    <property type="protein sequence ID" value="KAK3017758.1"/>
    <property type="molecule type" value="Genomic_DNA"/>
</dbReference>
<reference evidence="8" key="1">
    <citation type="submission" date="2022-12" db="EMBL/GenBank/DDBJ databases">
        <title>Draft genome assemblies for two species of Escallonia (Escalloniales).</title>
        <authorList>
            <person name="Chanderbali A."/>
            <person name="Dervinis C."/>
            <person name="Anghel I."/>
            <person name="Soltis D."/>
            <person name="Soltis P."/>
            <person name="Zapata F."/>
        </authorList>
    </citation>
    <scope>NUCLEOTIDE SEQUENCE</scope>
    <source>
        <strain evidence="8">UCBG64.0493</strain>
        <tissue evidence="8">Leaf</tissue>
    </source>
</reference>
<feature type="chain" id="PRO_5041689618" description="Leucine-rich repeat-containing N-terminal plant-type domain-containing protein" evidence="6">
    <location>
        <begin position="26"/>
        <end position="209"/>
    </location>
</feature>
<gene>
    <name evidence="8" type="ORF">RJ639_005074</name>
</gene>
<dbReference type="FunFam" id="3.80.10.10:FF:000387">
    <property type="entry name" value="Probable LRR receptor-like serine/threonine-protein kinase At1g06840"/>
    <property type="match status" value="1"/>
</dbReference>
<evidence type="ECO:0000256" key="4">
    <source>
        <dbReference type="ARBA" id="ARBA00047899"/>
    </source>
</evidence>
<proteinExistence type="predicted"/>
<evidence type="ECO:0000313" key="8">
    <source>
        <dbReference type="EMBL" id="KAK3017758.1"/>
    </source>
</evidence>
<evidence type="ECO:0000256" key="6">
    <source>
        <dbReference type="SAM" id="SignalP"/>
    </source>
</evidence>
<dbReference type="PANTHER" id="PTHR48009">
    <property type="entry name" value="LEUCINE-RICH REPEAT (LRR) FAMILY PROTEIN"/>
    <property type="match status" value="1"/>
</dbReference>
<dbReference type="AlphaFoldDB" id="A0AA89AX37"/>
<sequence>MARGNVCLVGIVIALSSCCFHLLAAQQITLPLEVSLITAVTALRAIRRKLKDPLNNLINWKKSDPCIANWTGVICIFDPSDAYLHVKELRLLNKNLSGTLAPELGQLSYMQILDFMWNDITGSIPKEIGKITALQLLLLSGNQISGPLPDELGFLPNLTKFQLDLNNISGPIPKSFANLPQVKHFHMNNNSISGQIPPELSALPLLQHM</sequence>
<accession>A0AA89AX37</accession>
<dbReference type="PANTHER" id="PTHR48009:SF4">
    <property type="entry name" value="LEUCINE-RICH REPEAT (LRR) FAMILY PROTEIN"/>
    <property type="match status" value="1"/>
</dbReference>